<dbReference type="SUPFAM" id="SSF81665">
    <property type="entry name" value="Calcium ATPase, transmembrane domain M"/>
    <property type="match status" value="1"/>
</dbReference>
<reference evidence="15" key="1">
    <citation type="submission" date="2021-02" db="EMBL/GenBank/DDBJ databases">
        <authorList>
            <person name="Nowell W R."/>
        </authorList>
    </citation>
    <scope>NUCLEOTIDE SEQUENCE</scope>
</reference>
<dbReference type="SUPFAM" id="SSF81653">
    <property type="entry name" value="Calcium ATPase, transduction domain A"/>
    <property type="match status" value="1"/>
</dbReference>
<feature type="transmembrane region" description="Helical" evidence="12">
    <location>
        <begin position="126"/>
        <end position="142"/>
    </location>
</feature>
<dbReference type="PANTHER" id="PTHR42861">
    <property type="entry name" value="CALCIUM-TRANSPORTING ATPASE"/>
    <property type="match status" value="1"/>
</dbReference>
<dbReference type="EMBL" id="CAJNOQ010012833">
    <property type="protein sequence ID" value="CAF1308906.1"/>
    <property type="molecule type" value="Genomic_DNA"/>
</dbReference>
<feature type="region of interest" description="Disordered" evidence="11">
    <location>
        <begin position="1"/>
        <end position="32"/>
    </location>
</feature>
<evidence type="ECO:0000256" key="7">
    <source>
        <dbReference type="ARBA" id="ARBA00022840"/>
    </source>
</evidence>
<accession>A0A815ENQ5</accession>
<name>A0A815ENQ5_9BILA</name>
<comment type="similarity">
    <text evidence="2">Belongs to the cation transport ATPase (P-type) (TC 3.A.3) family. Type IIIA subfamily.</text>
</comment>
<feature type="transmembrane region" description="Helical" evidence="12">
    <location>
        <begin position="88"/>
        <end position="114"/>
    </location>
</feature>
<dbReference type="Proteomes" id="UP000681722">
    <property type="component" value="Unassembled WGS sequence"/>
</dbReference>
<dbReference type="Gene3D" id="1.20.1110.10">
    <property type="entry name" value="Calcium-transporting ATPase, transmembrane domain"/>
    <property type="match status" value="1"/>
</dbReference>
<feature type="domain" description="Cation-transporting P-type ATPase N-terminal" evidence="13">
    <location>
        <begin position="43"/>
        <end position="115"/>
    </location>
</feature>
<dbReference type="EMBL" id="CAJNOK010007611">
    <property type="protein sequence ID" value="CAF1039404.1"/>
    <property type="molecule type" value="Genomic_DNA"/>
</dbReference>
<evidence type="ECO:0000313" key="18">
    <source>
        <dbReference type="Proteomes" id="UP000663829"/>
    </source>
</evidence>
<keyword evidence="6" id="KW-0547">Nucleotide-binding</keyword>
<feature type="compositionally biased region" description="Basic and acidic residues" evidence="11">
    <location>
        <begin position="1"/>
        <end position="18"/>
    </location>
</feature>
<protein>
    <recommendedName>
        <fullName evidence="3">P-type Ca(2+) transporter</fullName>
        <ecNumber evidence="3">7.2.2.10</ecNumber>
    </recommendedName>
</protein>
<keyword evidence="10 12" id="KW-0472">Membrane</keyword>
<dbReference type="SMART" id="SM00831">
    <property type="entry name" value="Cation_ATPase_N"/>
    <property type="match status" value="1"/>
</dbReference>
<keyword evidence="7" id="KW-0067">ATP-binding</keyword>
<comment type="subcellular location">
    <subcellularLocation>
        <location evidence="1">Membrane</location>
        <topology evidence="1">Multi-pass membrane protein</topology>
    </subcellularLocation>
</comment>
<gene>
    <name evidence="15" type="ORF">GPM918_LOCUS28895</name>
    <name evidence="14" type="ORF">OVA965_LOCUS16403</name>
    <name evidence="17" type="ORF">SRO942_LOCUS29431</name>
    <name evidence="16" type="ORF">TMI583_LOCUS16415</name>
</gene>
<dbReference type="InterPro" id="IPR008250">
    <property type="entry name" value="ATPase_P-typ_transduc_dom_A_sf"/>
</dbReference>
<dbReference type="Pfam" id="PF00690">
    <property type="entry name" value="Cation_ATPase_N"/>
    <property type="match status" value="1"/>
</dbReference>
<keyword evidence="8" id="KW-1278">Translocase</keyword>
<dbReference type="OrthoDB" id="116380at2759"/>
<evidence type="ECO:0000256" key="5">
    <source>
        <dbReference type="ARBA" id="ARBA00022692"/>
    </source>
</evidence>
<evidence type="ECO:0000256" key="4">
    <source>
        <dbReference type="ARBA" id="ARBA00022553"/>
    </source>
</evidence>
<evidence type="ECO:0000313" key="16">
    <source>
        <dbReference type="EMBL" id="CAF3807624.1"/>
    </source>
</evidence>
<keyword evidence="9 12" id="KW-1133">Transmembrane helix</keyword>
<evidence type="ECO:0000256" key="3">
    <source>
        <dbReference type="ARBA" id="ARBA00012790"/>
    </source>
</evidence>
<dbReference type="NCBIfam" id="TIGR01494">
    <property type="entry name" value="ATPase_P-type"/>
    <property type="match status" value="1"/>
</dbReference>
<sequence length="322" mass="35515">MHLDKQANDKERHDKNHTAIDIPSQKSSKSLDVDDLYNKEKHDLEKLDLEQIYELFDATPDGLNDTQVAERVQKFGPNKLEEKERNPILQFLLFMWNPLSWVMEVAAFVAIALSNGGGQPPDWEDFLGIVCLLVINSIIGFVEQQRAGNAVKVLMQSLAPESRVKRNGQWETIDASELVPGDVIGVKLGNVIPADARITSAQGEISVDQAALTGEALPVKKQIGDEIFSSTTCKQGEAEAIVIATGVHTNFGRATQLVAGAQDEMGSHLQRKLAKIGNFCICTILIFIVAEIIVQYAIYHYPYRRGIENILVLLIGGIPIAM</sequence>
<dbReference type="Proteomes" id="UP000663829">
    <property type="component" value="Unassembled WGS sequence"/>
</dbReference>
<comment type="caution">
    <text evidence="15">The sequence shown here is derived from an EMBL/GenBank/DDBJ whole genome shotgun (WGS) entry which is preliminary data.</text>
</comment>
<dbReference type="GO" id="GO:0016020">
    <property type="term" value="C:membrane"/>
    <property type="evidence" value="ECO:0007669"/>
    <property type="project" value="UniProtKB-SubCell"/>
</dbReference>
<evidence type="ECO:0000313" key="17">
    <source>
        <dbReference type="EMBL" id="CAF4144726.1"/>
    </source>
</evidence>
<dbReference type="InterPro" id="IPR023298">
    <property type="entry name" value="ATPase_P-typ_TM_dom_sf"/>
</dbReference>
<evidence type="ECO:0000256" key="2">
    <source>
        <dbReference type="ARBA" id="ARBA00008804"/>
    </source>
</evidence>
<dbReference type="GO" id="GO:0005388">
    <property type="term" value="F:P-type calcium transporter activity"/>
    <property type="evidence" value="ECO:0007669"/>
    <property type="project" value="UniProtKB-EC"/>
</dbReference>
<dbReference type="InterPro" id="IPR001757">
    <property type="entry name" value="P_typ_ATPase"/>
</dbReference>
<dbReference type="EMBL" id="CAJOBA010007624">
    <property type="protein sequence ID" value="CAF3807624.1"/>
    <property type="molecule type" value="Genomic_DNA"/>
</dbReference>
<evidence type="ECO:0000313" key="14">
    <source>
        <dbReference type="EMBL" id="CAF1039404.1"/>
    </source>
</evidence>
<dbReference type="AlphaFoldDB" id="A0A815ENQ5"/>
<dbReference type="EC" id="7.2.2.10" evidence="3"/>
<dbReference type="GO" id="GO:0005524">
    <property type="term" value="F:ATP binding"/>
    <property type="evidence" value="ECO:0007669"/>
    <property type="project" value="UniProtKB-KW"/>
</dbReference>
<evidence type="ECO:0000256" key="1">
    <source>
        <dbReference type="ARBA" id="ARBA00004141"/>
    </source>
</evidence>
<dbReference type="Pfam" id="PF00122">
    <property type="entry name" value="E1-E2_ATPase"/>
    <property type="match status" value="1"/>
</dbReference>
<dbReference type="InterPro" id="IPR004014">
    <property type="entry name" value="ATPase_P-typ_cation-transptr_N"/>
</dbReference>
<evidence type="ECO:0000256" key="6">
    <source>
        <dbReference type="ARBA" id="ARBA00022741"/>
    </source>
</evidence>
<evidence type="ECO:0000256" key="11">
    <source>
        <dbReference type="SAM" id="MobiDB-lite"/>
    </source>
</evidence>
<proteinExistence type="inferred from homology"/>
<dbReference type="EMBL" id="CAJOBC010041361">
    <property type="protein sequence ID" value="CAF4144726.1"/>
    <property type="molecule type" value="Genomic_DNA"/>
</dbReference>
<dbReference type="Proteomes" id="UP000677228">
    <property type="component" value="Unassembled WGS sequence"/>
</dbReference>
<dbReference type="InterPro" id="IPR059000">
    <property type="entry name" value="ATPase_P-type_domA"/>
</dbReference>
<evidence type="ECO:0000256" key="9">
    <source>
        <dbReference type="ARBA" id="ARBA00022989"/>
    </source>
</evidence>
<keyword evidence="18" id="KW-1185">Reference proteome</keyword>
<evidence type="ECO:0000256" key="10">
    <source>
        <dbReference type="ARBA" id="ARBA00023136"/>
    </source>
</evidence>
<dbReference type="Proteomes" id="UP000682733">
    <property type="component" value="Unassembled WGS sequence"/>
</dbReference>
<dbReference type="FunFam" id="2.70.150.10:FF:000042">
    <property type="entry name" value="Plasma membrane ATPase"/>
    <property type="match status" value="1"/>
</dbReference>
<keyword evidence="5 12" id="KW-0812">Transmembrane</keyword>
<dbReference type="GO" id="GO:0016887">
    <property type="term" value="F:ATP hydrolysis activity"/>
    <property type="evidence" value="ECO:0007669"/>
    <property type="project" value="InterPro"/>
</dbReference>
<evidence type="ECO:0000256" key="12">
    <source>
        <dbReference type="SAM" id="Phobius"/>
    </source>
</evidence>
<dbReference type="Gene3D" id="2.70.150.10">
    <property type="entry name" value="Calcium-transporting ATPase, cytoplasmic transduction domain A"/>
    <property type="match status" value="1"/>
</dbReference>
<evidence type="ECO:0000313" key="15">
    <source>
        <dbReference type="EMBL" id="CAF1308906.1"/>
    </source>
</evidence>
<evidence type="ECO:0000259" key="13">
    <source>
        <dbReference type="SMART" id="SM00831"/>
    </source>
</evidence>
<keyword evidence="4" id="KW-0597">Phosphoprotein</keyword>
<evidence type="ECO:0000256" key="8">
    <source>
        <dbReference type="ARBA" id="ARBA00022967"/>
    </source>
</evidence>
<feature type="transmembrane region" description="Helical" evidence="12">
    <location>
        <begin position="276"/>
        <end position="298"/>
    </location>
</feature>
<organism evidence="15 18">
    <name type="scientific">Didymodactylos carnosus</name>
    <dbReference type="NCBI Taxonomy" id="1234261"/>
    <lineage>
        <taxon>Eukaryota</taxon>
        <taxon>Metazoa</taxon>
        <taxon>Spiralia</taxon>
        <taxon>Gnathifera</taxon>
        <taxon>Rotifera</taxon>
        <taxon>Eurotatoria</taxon>
        <taxon>Bdelloidea</taxon>
        <taxon>Philodinida</taxon>
        <taxon>Philodinidae</taxon>
        <taxon>Didymodactylos</taxon>
    </lineage>
</organism>